<dbReference type="EnsemblPlants" id="AET5Gv20131400.16">
    <property type="protein sequence ID" value="AET5Gv20131400.16"/>
    <property type="gene ID" value="AET5Gv20131400"/>
</dbReference>
<reference evidence="2" key="2">
    <citation type="journal article" date="2017" name="Nat. Plants">
        <title>The Aegilops tauschii genome reveals multiple impacts of transposons.</title>
        <authorList>
            <person name="Zhao G."/>
            <person name="Zou C."/>
            <person name="Li K."/>
            <person name="Wang K."/>
            <person name="Li T."/>
            <person name="Gao L."/>
            <person name="Zhang X."/>
            <person name="Wang H."/>
            <person name="Yang Z."/>
            <person name="Liu X."/>
            <person name="Jiang W."/>
            <person name="Mao L."/>
            <person name="Kong X."/>
            <person name="Jiao Y."/>
            <person name="Jia J."/>
        </authorList>
    </citation>
    <scope>NUCLEOTIDE SEQUENCE [LARGE SCALE GENOMIC DNA]</scope>
    <source>
        <strain evidence="2">cv. AL8/78</strain>
    </source>
</reference>
<reference evidence="1" key="4">
    <citation type="submission" date="2019-03" db="UniProtKB">
        <authorList>
            <consortium name="EnsemblPlants"/>
        </authorList>
    </citation>
    <scope>IDENTIFICATION</scope>
</reference>
<accession>A0A453JN90</accession>
<evidence type="ECO:0000313" key="1">
    <source>
        <dbReference type="EnsemblPlants" id="AET5Gv20131400.16"/>
    </source>
</evidence>
<evidence type="ECO:0000313" key="2">
    <source>
        <dbReference type="Proteomes" id="UP000015105"/>
    </source>
</evidence>
<name>A0A453JN90_AEGTS</name>
<keyword evidence="2" id="KW-1185">Reference proteome</keyword>
<reference evidence="1" key="5">
    <citation type="journal article" date="2021" name="G3 (Bethesda)">
        <title>Aegilops tauschii genome assembly Aet v5.0 features greater sequence contiguity and improved annotation.</title>
        <authorList>
            <person name="Wang L."/>
            <person name="Zhu T."/>
            <person name="Rodriguez J.C."/>
            <person name="Deal K.R."/>
            <person name="Dubcovsky J."/>
            <person name="McGuire P.E."/>
            <person name="Lux T."/>
            <person name="Spannagl M."/>
            <person name="Mayer K.F.X."/>
            <person name="Baldrich P."/>
            <person name="Meyers B.C."/>
            <person name="Huo N."/>
            <person name="Gu Y.Q."/>
            <person name="Zhou H."/>
            <person name="Devos K.M."/>
            <person name="Bennetzen J.L."/>
            <person name="Unver T."/>
            <person name="Budak H."/>
            <person name="Gulick P.J."/>
            <person name="Galiba G."/>
            <person name="Kalapos B."/>
            <person name="Nelson D.R."/>
            <person name="Li P."/>
            <person name="You F.M."/>
            <person name="Luo M.C."/>
            <person name="Dvorak J."/>
        </authorList>
    </citation>
    <scope>NUCLEOTIDE SEQUENCE [LARGE SCALE GENOMIC DNA]</scope>
    <source>
        <strain evidence="1">cv. AL8/78</strain>
    </source>
</reference>
<dbReference type="Proteomes" id="UP000015105">
    <property type="component" value="Chromosome 5D"/>
</dbReference>
<reference evidence="2" key="1">
    <citation type="journal article" date="2014" name="Science">
        <title>Ancient hybridizations among the ancestral genomes of bread wheat.</title>
        <authorList>
            <consortium name="International Wheat Genome Sequencing Consortium,"/>
            <person name="Marcussen T."/>
            <person name="Sandve S.R."/>
            <person name="Heier L."/>
            <person name="Spannagl M."/>
            <person name="Pfeifer M."/>
            <person name="Jakobsen K.S."/>
            <person name="Wulff B.B."/>
            <person name="Steuernagel B."/>
            <person name="Mayer K.F."/>
            <person name="Olsen O.A."/>
        </authorList>
    </citation>
    <scope>NUCLEOTIDE SEQUENCE [LARGE SCALE GENOMIC DNA]</scope>
    <source>
        <strain evidence="2">cv. AL8/78</strain>
    </source>
</reference>
<reference evidence="1" key="3">
    <citation type="journal article" date="2017" name="Nature">
        <title>Genome sequence of the progenitor of the wheat D genome Aegilops tauschii.</title>
        <authorList>
            <person name="Luo M.C."/>
            <person name="Gu Y.Q."/>
            <person name="Puiu D."/>
            <person name="Wang H."/>
            <person name="Twardziok S.O."/>
            <person name="Deal K.R."/>
            <person name="Huo N."/>
            <person name="Zhu T."/>
            <person name="Wang L."/>
            <person name="Wang Y."/>
            <person name="McGuire P.E."/>
            <person name="Liu S."/>
            <person name="Long H."/>
            <person name="Ramasamy R.K."/>
            <person name="Rodriguez J.C."/>
            <person name="Van S.L."/>
            <person name="Yuan L."/>
            <person name="Wang Z."/>
            <person name="Xia Z."/>
            <person name="Xiao L."/>
            <person name="Anderson O.D."/>
            <person name="Ouyang S."/>
            <person name="Liang Y."/>
            <person name="Zimin A.V."/>
            <person name="Pertea G."/>
            <person name="Qi P."/>
            <person name="Bennetzen J.L."/>
            <person name="Dai X."/>
            <person name="Dawson M.W."/>
            <person name="Muller H.G."/>
            <person name="Kugler K."/>
            <person name="Rivarola-Duarte L."/>
            <person name="Spannagl M."/>
            <person name="Mayer K.F.X."/>
            <person name="Lu F.H."/>
            <person name="Bevan M.W."/>
            <person name="Leroy P."/>
            <person name="Li P."/>
            <person name="You F.M."/>
            <person name="Sun Q."/>
            <person name="Liu Z."/>
            <person name="Lyons E."/>
            <person name="Wicker T."/>
            <person name="Salzberg S.L."/>
            <person name="Devos K.M."/>
            <person name="Dvorak J."/>
        </authorList>
    </citation>
    <scope>NUCLEOTIDE SEQUENCE [LARGE SCALE GENOMIC DNA]</scope>
    <source>
        <strain evidence="1">cv. AL8/78</strain>
    </source>
</reference>
<sequence length="103" mass="11874">MKTLLNHGADVNILDQDFLEEPALVIAAKNKWNLVIDLLFDRTEQIAGIEDWTVANLLSHVQTEEFLHQDRLRKANKVQQLRPRIIVELEARNVVVATYLCKV</sequence>
<dbReference type="AlphaFoldDB" id="A0A453JN90"/>
<proteinExistence type="predicted"/>
<protein>
    <submittedName>
        <fullName evidence="1">Uncharacterized protein</fullName>
    </submittedName>
</protein>
<organism evidence="1 2">
    <name type="scientific">Aegilops tauschii subsp. strangulata</name>
    <name type="common">Goatgrass</name>
    <dbReference type="NCBI Taxonomy" id="200361"/>
    <lineage>
        <taxon>Eukaryota</taxon>
        <taxon>Viridiplantae</taxon>
        <taxon>Streptophyta</taxon>
        <taxon>Embryophyta</taxon>
        <taxon>Tracheophyta</taxon>
        <taxon>Spermatophyta</taxon>
        <taxon>Magnoliopsida</taxon>
        <taxon>Liliopsida</taxon>
        <taxon>Poales</taxon>
        <taxon>Poaceae</taxon>
        <taxon>BOP clade</taxon>
        <taxon>Pooideae</taxon>
        <taxon>Triticodae</taxon>
        <taxon>Triticeae</taxon>
        <taxon>Triticinae</taxon>
        <taxon>Aegilops</taxon>
    </lineage>
</organism>
<dbReference type="Gramene" id="AET5Gv20131400.16">
    <property type="protein sequence ID" value="AET5Gv20131400.16"/>
    <property type="gene ID" value="AET5Gv20131400"/>
</dbReference>